<dbReference type="AlphaFoldDB" id="A0A1H4EFM3"/>
<dbReference type="RefSeq" id="WP_176966742.1">
    <property type="nucleotide sequence ID" value="NZ_FNRK01000041.1"/>
</dbReference>
<sequence length="50" mass="5766">MDNHGEMLIYQTVDGPTKIDVNIQEETVWRKKENKSSKTINLNLWGYGNG</sequence>
<dbReference type="EMBL" id="FNRK01000041">
    <property type="protein sequence ID" value="SEA83855.1"/>
    <property type="molecule type" value="Genomic_DNA"/>
</dbReference>
<keyword evidence="2" id="KW-1185">Reference proteome</keyword>
<reference evidence="1 2" key="1">
    <citation type="submission" date="2016-10" db="EMBL/GenBank/DDBJ databases">
        <authorList>
            <person name="de Groot N.N."/>
        </authorList>
    </citation>
    <scope>NUCLEOTIDE SEQUENCE [LARGE SCALE GENOMIC DNA]</scope>
    <source>
        <strain evidence="1 2">SR12</strain>
    </source>
</reference>
<dbReference type="STRING" id="81409.SAMN04515656_1415"/>
<name>A0A1H4EFM3_9FIRM</name>
<evidence type="ECO:0000313" key="2">
    <source>
        <dbReference type="Proteomes" id="UP000199394"/>
    </source>
</evidence>
<gene>
    <name evidence="1" type="ORF">SAMN04515656_1415</name>
</gene>
<proteinExistence type="predicted"/>
<accession>A0A1H4EFM3</accession>
<protein>
    <submittedName>
        <fullName evidence="1">Uncharacterized protein</fullName>
    </submittedName>
</protein>
<evidence type="ECO:0000313" key="1">
    <source>
        <dbReference type="EMBL" id="SEA83855.1"/>
    </source>
</evidence>
<dbReference type="Proteomes" id="UP000199394">
    <property type="component" value="Unassembled WGS sequence"/>
</dbReference>
<organism evidence="1 2">
    <name type="scientific">Eubacterium aggregans</name>
    <dbReference type="NCBI Taxonomy" id="81409"/>
    <lineage>
        <taxon>Bacteria</taxon>
        <taxon>Bacillati</taxon>
        <taxon>Bacillota</taxon>
        <taxon>Clostridia</taxon>
        <taxon>Eubacteriales</taxon>
        <taxon>Eubacteriaceae</taxon>
        <taxon>Eubacterium</taxon>
    </lineage>
</organism>